<evidence type="ECO:0000256" key="11">
    <source>
        <dbReference type="PIRSR" id="PIRSR000445-2"/>
    </source>
</evidence>
<dbReference type="GO" id="GO:0050661">
    <property type="term" value="F:NADP binding"/>
    <property type="evidence" value="ECO:0007669"/>
    <property type="project" value="InterPro"/>
</dbReference>
<dbReference type="AlphaFoldDB" id="A0A6F9E4T3"/>
<dbReference type="InterPro" id="IPR036453">
    <property type="entry name" value="GluRdtase_dimer_dom_sf"/>
</dbReference>
<dbReference type="PANTHER" id="PTHR43013">
    <property type="entry name" value="GLUTAMYL-TRNA REDUCTASE"/>
    <property type="match status" value="1"/>
</dbReference>
<sequence length="463" mass="51768">MIEVKVMHILVIGVNHRTAPVEIRERFSIGPEEMEGVLGQLRETRSVLESVILSTCNRTEIYAVVDALHPGEQFLRLFLANLSGLDRADFTRYIYLHVNDGAIHHLFRVAAGLDSMVLGETQILGQVRDAFEHAQAAGNTGAVLNQLFRRAITGAKRGHTETEIGQHAVSVSYAAVELARKVFGSMRDKAVLLIGAGKMGELTATHLWNQGVSRVLVVNRTWERARELADRFSGEAYDWSALALALAEADIVISSTGAPGYVLHQDMVAKVCRRRRQRPLLLIDIAVPRDMDPAINEISDAFLYDIDDLREVVAQNLQERQRAAVRVEDILEEEISGFKQWYNMQEVIPLIRDLREKGMQVQRSVMESLMNKFPDLSERDRVVLHKHTMSIVNQLLRDPILQLKAMATEPEATFYLETVRRLFALGGADDSGTAVEQEVGARERGVEDMPLGSMAAQQRLGSV</sequence>
<dbReference type="Proteomes" id="UP000502196">
    <property type="component" value="Chromosome"/>
</dbReference>
<evidence type="ECO:0000256" key="12">
    <source>
        <dbReference type="PIRSR" id="PIRSR000445-3"/>
    </source>
</evidence>
<feature type="domain" description="Quinate/shikimate 5-dehydrogenase/glutamyl-tRNA reductase" evidence="16">
    <location>
        <begin position="177"/>
        <end position="312"/>
    </location>
</feature>
<proteinExistence type="inferred from homology"/>
<dbReference type="Gene3D" id="3.30.460.30">
    <property type="entry name" value="Glutamyl-tRNA reductase, N-terminal domain"/>
    <property type="match status" value="1"/>
</dbReference>
<dbReference type="FunFam" id="3.40.50.720:FF:000031">
    <property type="entry name" value="Glutamyl-tRNA reductase"/>
    <property type="match status" value="1"/>
</dbReference>
<reference evidence="18 19" key="1">
    <citation type="submission" date="2020-04" db="EMBL/GenBank/DDBJ databases">
        <authorList>
            <person name="Hogendoorn C."/>
        </authorList>
    </citation>
    <scope>NUCLEOTIDE SEQUENCE [LARGE SCALE GENOMIC DNA]</scope>
    <source>
        <strain evidence="18">COOX1</strain>
    </source>
</reference>
<feature type="binding site" evidence="9 11">
    <location>
        <position position="115"/>
    </location>
    <ligand>
        <name>substrate</name>
    </ligand>
</feature>
<comment type="catalytic activity">
    <reaction evidence="7 9 14">
        <text>(S)-4-amino-5-oxopentanoate + tRNA(Glu) + NADP(+) = L-glutamyl-tRNA(Glu) + NADPH + H(+)</text>
        <dbReference type="Rhea" id="RHEA:12344"/>
        <dbReference type="Rhea" id="RHEA-COMP:9663"/>
        <dbReference type="Rhea" id="RHEA-COMP:9680"/>
        <dbReference type="ChEBI" id="CHEBI:15378"/>
        <dbReference type="ChEBI" id="CHEBI:57501"/>
        <dbReference type="ChEBI" id="CHEBI:57783"/>
        <dbReference type="ChEBI" id="CHEBI:58349"/>
        <dbReference type="ChEBI" id="CHEBI:78442"/>
        <dbReference type="ChEBI" id="CHEBI:78520"/>
        <dbReference type="EC" id="1.2.1.70"/>
    </reaction>
</comment>
<feature type="binding site" evidence="9 11">
    <location>
        <position position="126"/>
    </location>
    <ligand>
        <name>substrate</name>
    </ligand>
</feature>
<dbReference type="SUPFAM" id="SSF69075">
    <property type="entry name" value="Glutamyl tRNA-reductase dimerization domain"/>
    <property type="match status" value="1"/>
</dbReference>
<dbReference type="EMBL" id="LR792683">
    <property type="protein sequence ID" value="CAB3391869.1"/>
    <property type="molecule type" value="Genomic_DNA"/>
</dbReference>
<evidence type="ECO:0000256" key="14">
    <source>
        <dbReference type="RuleBase" id="RU000584"/>
    </source>
</evidence>
<dbReference type="CDD" id="cd05213">
    <property type="entry name" value="NAD_bind_Glutamyl_tRNA_reduct"/>
    <property type="match status" value="1"/>
</dbReference>
<comment type="function">
    <text evidence="9">Catalyzes the NADPH-dependent reduction of glutamyl-tRNA(Glu) to glutamate 1-semialdehyde (GSA).</text>
</comment>
<evidence type="ECO:0000256" key="4">
    <source>
        <dbReference type="ARBA" id="ARBA00022857"/>
    </source>
</evidence>
<gene>
    <name evidence="9 18" type="primary">hemA</name>
    <name evidence="18" type="ORF">COOX1_1126</name>
</gene>
<evidence type="ECO:0000256" key="7">
    <source>
        <dbReference type="ARBA" id="ARBA00047464"/>
    </source>
</evidence>
<organism evidence="18 19">
    <name type="scientific">Kyrpidia spormannii</name>
    <dbReference type="NCBI Taxonomy" id="2055160"/>
    <lineage>
        <taxon>Bacteria</taxon>
        <taxon>Bacillati</taxon>
        <taxon>Bacillota</taxon>
        <taxon>Bacilli</taxon>
        <taxon>Bacillales</taxon>
        <taxon>Alicyclobacillaceae</taxon>
        <taxon>Kyrpidia</taxon>
    </lineage>
</organism>
<comment type="domain">
    <text evidence="9">Possesses an unusual extended V-shaped dimeric structure with each monomer consisting of three distinct domains arranged along a curved 'spinal' alpha-helix. The N-terminal catalytic domain specifically recognizes the glutamate moiety of the substrate. The second domain is the NADPH-binding domain, and the third C-terminal domain is responsible for dimerization.</text>
</comment>
<protein>
    <recommendedName>
        <fullName evidence="8 9">Glutamyl-tRNA reductase</fullName>
        <shortName evidence="9">GluTR</shortName>
        <ecNumber evidence="3 9">1.2.1.70</ecNumber>
    </recommendedName>
</protein>
<dbReference type="InterPro" id="IPR036291">
    <property type="entry name" value="NAD(P)-bd_dom_sf"/>
</dbReference>
<evidence type="ECO:0000256" key="8">
    <source>
        <dbReference type="ARBA" id="ARBA00068659"/>
    </source>
</evidence>
<dbReference type="InterPro" id="IPR015896">
    <property type="entry name" value="4pyrrol_synth_GluRdtase_dimer"/>
</dbReference>
<comment type="similarity">
    <text evidence="2 9 14">Belongs to the glutamyl-tRNA reductase family.</text>
</comment>
<evidence type="ECO:0000256" key="10">
    <source>
        <dbReference type="PIRSR" id="PIRSR000445-1"/>
    </source>
</evidence>
<feature type="active site" description="Nucleophile" evidence="9 10">
    <location>
        <position position="56"/>
    </location>
</feature>
<feature type="binding site" evidence="9 11">
    <location>
        <begin position="55"/>
        <end position="58"/>
    </location>
    <ligand>
        <name>substrate</name>
    </ligand>
</feature>
<keyword evidence="4 9" id="KW-0521">NADP</keyword>
<dbReference type="Pfam" id="PF00745">
    <property type="entry name" value="GlutR_dimer"/>
    <property type="match status" value="1"/>
</dbReference>
<dbReference type="FunFam" id="3.30.460.30:FF:000001">
    <property type="entry name" value="Glutamyl-tRNA reductase"/>
    <property type="match status" value="1"/>
</dbReference>
<evidence type="ECO:0000256" key="6">
    <source>
        <dbReference type="ARBA" id="ARBA00023244"/>
    </source>
</evidence>
<dbReference type="InterPro" id="IPR036343">
    <property type="entry name" value="GluRdtase_N_sf"/>
</dbReference>
<evidence type="ECO:0000256" key="3">
    <source>
        <dbReference type="ARBA" id="ARBA00012970"/>
    </source>
</evidence>
<evidence type="ECO:0000256" key="1">
    <source>
        <dbReference type="ARBA" id="ARBA00005059"/>
    </source>
</evidence>
<dbReference type="InterPro" id="IPR015895">
    <property type="entry name" value="4pyrrol_synth_GluRdtase_N"/>
</dbReference>
<dbReference type="NCBIfam" id="NF000744">
    <property type="entry name" value="PRK00045.1-3"/>
    <property type="match status" value="1"/>
</dbReference>
<feature type="binding site" evidence="9 12">
    <location>
        <begin position="195"/>
        <end position="200"/>
    </location>
    <ligand>
        <name>NADP(+)</name>
        <dbReference type="ChEBI" id="CHEBI:58349"/>
    </ligand>
</feature>
<evidence type="ECO:0000256" key="9">
    <source>
        <dbReference type="HAMAP-Rule" id="MF_00087"/>
    </source>
</evidence>
<dbReference type="NCBIfam" id="TIGR01035">
    <property type="entry name" value="hemA"/>
    <property type="match status" value="1"/>
</dbReference>
<dbReference type="PIRSF" id="PIRSF000445">
    <property type="entry name" value="4pyrrol_synth_GluRdtase"/>
    <property type="match status" value="1"/>
</dbReference>
<evidence type="ECO:0000256" key="2">
    <source>
        <dbReference type="ARBA" id="ARBA00005916"/>
    </source>
</evidence>
<dbReference type="HAMAP" id="MF_00087">
    <property type="entry name" value="Glu_tRNA_reductase"/>
    <property type="match status" value="1"/>
</dbReference>
<feature type="domain" description="Glutamyl-tRNA reductase N-terminal" evidence="17">
    <location>
        <begin position="12"/>
        <end position="162"/>
    </location>
</feature>
<evidence type="ECO:0000259" key="17">
    <source>
        <dbReference type="Pfam" id="PF05201"/>
    </source>
</evidence>
<dbReference type="SUPFAM" id="SSF69742">
    <property type="entry name" value="Glutamyl tRNA-reductase catalytic, N-terminal domain"/>
    <property type="match status" value="1"/>
</dbReference>
<name>A0A6F9E4T3_9BACL</name>
<feature type="site" description="Important for activity" evidence="9 13">
    <location>
        <position position="105"/>
    </location>
</feature>
<evidence type="ECO:0000256" key="13">
    <source>
        <dbReference type="PIRSR" id="PIRSR000445-4"/>
    </source>
</evidence>
<evidence type="ECO:0000259" key="15">
    <source>
        <dbReference type="Pfam" id="PF00745"/>
    </source>
</evidence>
<dbReference type="InterPro" id="IPR018214">
    <property type="entry name" value="GluRdtase_CS"/>
</dbReference>
<dbReference type="EC" id="1.2.1.70" evidence="3 9"/>
<dbReference type="GO" id="GO:0019353">
    <property type="term" value="P:protoporphyrinogen IX biosynthetic process from glutamate"/>
    <property type="evidence" value="ECO:0007669"/>
    <property type="project" value="TreeGrafter"/>
</dbReference>
<feature type="domain" description="Tetrapyrrole biosynthesis glutamyl-tRNA reductase dimerisation" evidence="15">
    <location>
        <begin position="327"/>
        <end position="425"/>
    </location>
</feature>
<dbReference type="InterPro" id="IPR000343">
    <property type="entry name" value="4pyrrol_synth_GluRdtase"/>
</dbReference>
<evidence type="ECO:0000259" key="16">
    <source>
        <dbReference type="Pfam" id="PF01488"/>
    </source>
</evidence>
<accession>A0A6F9E4T3</accession>
<dbReference type="Gene3D" id="3.40.50.720">
    <property type="entry name" value="NAD(P)-binding Rossmann-like Domain"/>
    <property type="match status" value="1"/>
</dbReference>
<keyword evidence="5 9" id="KW-0560">Oxidoreductase</keyword>
<dbReference type="PROSITE" id="PS00747">
    <property type="entry name" value="GLUTR"/>
    <property type="match status" value="1"/>
</dbReference>
<keyword evidence="6 9" id="KW-0627">Porphyrin biosynthesis</keyword>
<dbReference type="SUPFAM" id="SSF51735">
    <property type="entry name" value="NAD(P)-binding Rossmann-fold domains"/>
    <property type="match status" value="1"/>
</dbReference>
<dbReference type="InterPro" id="IPR006151">
    <property type="entry name" value="Shikm_DH/Glu-tRNA_Rdtase"/>
</dbReference>
<dbReference type="Pfam" id="PF05201">
    <property type="entry name" value="GlutR_N"/>
    <property type="match status" value="1"/>
</dbReference>
<evidence type="ECO:0000256" key="5">
    <source>
        <dbReference type="ARBA" id="ARBA00023002"/>
    </source>
</evidence>
<dbReference type="PANTHER" id="PTHR43013:SF1">
    <property type="entry name" value="GLUTAMYL-TRNA REDUCTASE"/>
    <property type="match status" value="1"/>
</dbReference>
<dbReference type="UniPathway" id="UPA00251">
    <property type="reaction ID" value="UER00316"/>
</dbReference>
<comment type="miscellaneous">
    <text evidence="9">During catalysis, the active site Cys acts as a nucleophile attacking the alpha-carbonyl group of tRNA-bound glutamate with the formation of a thioester intermediate between enzyme and glutamate, and the concomitant release of tRNA(Glu). The thioester intermediate is finally reduced by direct hydride transfer from NADPH, to form the product GSA.</text>
</comment>
<evidence type="ECO:0000313" key="18">
    <source>
        <dbReference type="EMBL" id="CAB3391869.1"/>
    </source>
</evidence>
<feature type="binding site" evidence="9 11">
    <location>
        <begin position="120"/>
        <end position="122"/>
    </location>
    <ligand>
        <name>substrate</name>
    </ligand>
</feature>
<evidence type="ECO:0000313" key="19">
    <source>
        <dbReference type="Proteomes" id="UP000502196"/>
    </source>
</evidence>
<comment type="subunit">
    <text evidence="9">Homodimer.</text>
</comment>
<comment type="pathway">
    <text evidence="1 9 14">Porphyrin-containing compound metabolism; protoporphyrin-IX biosynthesis; 5-aminolevulinate from L-glutamyl-tRNA(Glu): step 1/2.</text>
</comment>
<dbReference type="Pfam" id="PF01488">
    <property type="entry name" value="Shikimate_DH"/>
    <property type="match status" value="1"/>
</dbReference>
<dbReference type="GO" id="GO:0008883">
    <property type="term" value="F:glutamyl-tRNA reductase activity"/>
    <property type="evidence" value="ECO:0007669"/>
    <property type="project" value="UniProtKB-UniRule"/>
</dbReference>